<evidence type="ECO:0000256" key="1">
    <source>
        <dbReference type="SAM" id="Phobius"/>
    </source>
</evidence>
<organism evidence="2 3">
    <name type="scientific">Rhipicephalus sanguineus</name>
    <name type="common">Brown dog tick</name>
    <name type="synonym">Ixodes sanguineus</name>
    <dbReference type="NCBI Taxonomy" id="34632"/>
    <lineage>
        <taxon>Eukaryota</taxon>
        <taxon>Metazoa</taxon>
        <taxon>Ecdysozoa</taxon>
        <taxon>Arthropoda</taxon>
        <taxon>Chelicerata</taxon>
        <taxon>Arachnida</taxon>
        <taxon>Acari</taxon>
        <taxon>Parasitiformes</taxon>
        <taxon>Ixodida</taxon>
        <taxon>Ixodoidea</taxon>
        <taxon>Ixodidae</taxon>
        <taxon>Rhipicephalinae</taxon>
        <taxon>Rhipicephalus</taxon>
        <taxon>Rhipicephalus</taxon>
    </lineage>
</organism>
<evidence type="ECO:0000313" key="2">
    <source>
        <dbReference type="EMBL" id="KAH7981733.1"/>
    </source>
</evidence>
<feature type="transmembrane region" description="Helical" evidence="1">
    <location>
        <begin position="50"/>
        <end position="68"/>
    </location>
</feature>
<keyword evidence="1" id="KW-0472">Membrane</keyword>
<dbReference type="Proteomes" id="UP000821837">
    <property type="component" value="Chromosome 1"/>
</dbReference>
<proteinExistence type="predicted"/>
<keyword evidence="1" id="KW-0812">Transmembrane</keyword>
<keyword evidence="1" id="KW-1133">Transmembrane helix</keyword>
<reference evidence="2" key="2">
    <citation type="submission" date="2021-09" db="EMBL/GenBank/DDBJ databases">
        <authorList>
            <person name="Jia N."/>
            <person name="Wang J."/>
            <person name="Shi W."/>
            <person name="Du L."/>
            <person name="Sun Y."/>
            <person name="Zhan W."/>
            <person name="Jiang J."/>
            <person name="Wang Q."/>
            <person name="Zhang B."/>
            <person name="Ji P."/>
            <person name="Sakyi L.B."/>
            <person name="Cui X."/>
            <person name="Yuan T."/>
            <person name="Jiang B."/>
            <person name="Yang W."/>
            <person name="Lam T.T.-Y."/>
            <person name="Chang Q."/>
            <person name="Ding S."/>
            <person name="Wang X."/>
            <person name="Zhu J."/>
            <person name="Ruan X."/>
            <person name="Zhao L."/>
            <person name="Wei J."/>
            <person name="Que T."/>
            <person name="Du C."/>
            <person name="Cheng J."/>
            <person name="Dai P."/>
            <person name="Han X."/>
            <person name="Huang E."/>
            <person name="Gao Y."/>
            <person name="Liu J."/>
            <person name="Shao H."/>
            <person name="Ye R."/>
            <person name="Li L."/>
            <person name="Wei W."/>
            <person name="Wang X."/>
            <person name="Wang C."/>
            <person name="Huo Q."/>
            <person name="Li W."/>
            <person name="Guo W."/>
            <person name="Chen H."/>
            <person name="Chen S."/>
            <person name="Zhou L."/>
            <person name="Zhou L."/>
            <person name="Ni X."/>
            <person name="Tian J."/>
            <person name="Zhou Y."/>
            <person name="Sheng Y."/>
            <person name="Liu T."/>
            <person name="Pan Y."/>
            <person name="Xia L."/>
            <person name="Li J."/>
            <person name="Zhao F."/>
            <person name="Cao W."/>
        </authorList>
    </citation>
    <scope>NUCLEOTIDE SEQUENCE</scope>
    <source>
        <strain evidence="2">Rsan-2018</strain>
        <tissue evidence="2">Larvae</tissue>
    </source>
</reference>
<keyword evidence="3" id="KW-1185">Reference proteome</keyword>
<reference evidence="2" key="1">
    <citation type="journal article" date="2020" name="Cell">
        <title>Large-Scale Comparative Analyses of Tick Genomes Elucidate Their Genetic Diversity and Vector Capacities.</title>
        <authorList>
            <consortium name="Tick Genome and Microbiome Consortium (TIGMIC)"/>
            <person name="Jia N."/>
            <person name="Wang J."/>
            <person name="Shi W."/>
            <person name="Du L."/>
            <person name="Sun Y."/>
            <person name="Zhan W."/>
            <person name="Jiang J.F."/>
            <person name="Wang Q."/>
            <person name="Zhang B."/>
            <person name="Ji P."/>
            <person name="Bell-Sakyi L."/>
            <person name="Cui X.M."/>
            <person name="Yuan T.T."/>
            <person name="Jiang B.G."/>
            <person name="Yang W.F."/>
            <person name="Lam T.T."/>
            <person name="Chang Q.C."/>
            <person name="Ding S.J."/>
            <person name="Wang X.J."/>
            <person name="Zhu J.G."/>
            <person name="Ruan X.D."/>
            <person name="Zhao L."/>
            <person name="Wei J.T."/>
            <person name="Ye R.Z."/>
            <person name="Que T.C."/>
            <person name="Du C.H."/>
            <person name="Zhou Y.H."/>
            <person name="Cheng J.X."/>
            <person name="Dai P.F."/>
            <person name="Guo W.B."/>
            <person name="Han X.H."/>
            <person name="Huang E.J."/>
            <person name="Li L.F."/>
            <person name="Wei W."/>
            <person name="Gao Y.C."/>
            <person name="Liu J.Z."/>
            <person name="Shao H.Z."/>
            <person name="Wang X."/>
            <person name="Wang C.C."/>
            <person name="Yang T.C."/>
            <person name="Huo Q.B."/>
            <person name="Li W."/>
            <person name="Chen H.Y."/>
            <person name="Chen S.E."/>
            <person name="Zhou L.G."/>
            <person name="Ni X.B."/>
            <person name="Tian J.H."/>
            <person name="Sheng Y."/>
            <person name="Liu T."/>
            <person name="Pan Y.S."/>
            <person name="Xia L.Y."/>
            <person name="Li J."/>
            <person name="Zhao F."/>
            <person name="Cao W.C."/>
        </authorList>
    </citation>
    <scope>NUCLEOTIDE SEQUENCE</scope>
    <source>
        <strain evidence="2">Rsan-2018</strain>
    </source>
</reference>
<dbReference type="AlphaFoldDB" id="A0A9D4QFV9"/>
<accession>A0A9D4QFV9</accession>
<sequence>MSEPAVVFSVDTIRRCSPSMLDTIKQHPVLYEKQTGDSPSVVLQIARTKISAAFVCSLFSTVFTGGFGPGYGYGPGFGGGGFGFGSGGLAGGGGFGGGLGFPLGETYIGGPGTFGYVKTLTGPAYLVVVAVLCALLGVTLAGFYGHGISFGHGGGHGYHKTVPGPSFLVKTVHHVHKLHHGGTLFGQAHHGYGGGYGGGHGGVFFLKGGYGHGYH</sequence>
<feature type="transmembrane region" description="Helical" evidence="1">
    <location>
        <begin position="124"/>
        <end position="144"/>
    </location>
</feature>
<dbReference type="EMBL" id="JABSTV010001245">
    <property type="protein sequence ID" value="KAH7981733.1"/>
    <property type="molecule type" value="Genomic_DNA"/>
</dbReference>
<name>A0A9D4QFV9_RHISA</name>
<evidence type="ECO:0000313" key="3">
    <source>
        <dbReference type="Proteomes" id="UP000821837"/>
    </source>
</evidence>
<protein>
    <submittedName>
        <fullName evidence="2">Uncharacterized protein</fullName>
    </submittedName>
</protein>
<comment type="caution">
    <text evidence="2">The sequence shown here is derived from an EMBL/GenBank/DDBJ whole genome shotgun (WGS) entry which is preliminary data.</text>
</comment>
<gene>
    <name evidence="2" type="ORF">HPB52_000979</name>
</gene>